<gene>
    <name evidence="1" type="ORF">HannXRQ_Chr04g0114601</name>
</gene>
<proteinExistence type="predicted"/>
<keyword evidence="2" id="KW-1185">Reference proteome</keyword>
<evidence type="ECO:0000313" key="2">
    <source>
        <dbReference type="Proteomes" id="UP000215914"/>
    </source>
</evidence>
<organism evidence="1 2">
    <name type="scientific">Helianthus annuus</name>
    <name type="common">Common sunflower</name>
    <dbReference type="NCBI Taxonomy" id="4232"/>
    <lineage>
        <taxon>Eukaryota</taxon>
        <taxon>Viridiplantae</taxon>
        <taxon>Streptophyta</taxon>
        <taxon>Embryophyta</taxon>
        <taxon>Tracheophyta</taxon>
        <taxon>Spermatophyta</taxon>
        <taxon>Magnoliopsida</taxon>
        <taxon>eudicotyledons</taxon>
        <taxon>Gunneridae</taxon>
        <taxon>Pentapetalae</taxon>
        <taxon>asterids</taxon>
        <taxon>campanulids</taxon>
        <taxon>Asterales</taxon>
        <taxon>Asteraceae</taxon>
        <taxon>Asteroideae</taxon>
        <taxon>Heliantheae alliance</taxon>
        <taxon>Heliantheae</taxon>
        <taxon>Helianthus</taxon>
    </lineage>
</organism>
<dbReference type="InParanoid" id="A0A251UZE1"/>
<reference evidence="2" key="1">
    <citation type="journal article" date="2017" name="Nature">
        <title>The sunflower genome provides insights into oil metabolism, flowering and Asterid evolution.</title>
        <authorList>
            <person name="Badouin H."/>
            <person name="Gouzy J."/>
            <person name="Grassa C.J."/>
            <person name="Murat F."/>
            <person name="Staton S.E."/>
            <person name="Cottret L."/>
            <person name="Lelandais-Briere C."/>
            <person name="Owens G.L."/>
            <person name="Carrere S."/>
            <person name="Mayjonade B."/>
            <person name="Legrand L."/>
            <person name="Gill N."/>
            <person name="Kane N.C."/>
            <person name="Bowers J.E."/>
            <person name="Hubner S."/>
            <person name="Bellec A."/>
            <person name="Berard A."/>
            <person name="Berges H."/>
            <person name="Blanchet N."/>
            <person name="Boniface M.C."/>
            <person name="Brunel D."/>
            <person name="Catrice O."/>
            <person name="Chaidir N."/>
            <person name="Claudel C."/>
            <person name="Donnadieu C."/>
            <person name="Faraut T."/>
            <person name="Fievet G."/>
            <person name="Helmstetter N."/>
            <person name="King M."/>
            <person name="Knapp S.J."/>
            <person name="Lai Z."/>
            <person name="Le Paslier M.C."/>
            <person name="Lippi Y."/>
            <person name="Lorenzon L."/>
            <person name="Mandel J.R."/>
            <person name="Marage G."/>
            <person name="Marchand G."/>
            <person name="Marquand E."/>
            <person name="Bret-Mestries E."/>
            <person name="Morien E."/>
            <person name="Nambeesan S."/>
            <person name="Nguyen T."/>
            <person name="Pegot-Espagnet P."/>
            <person name="Pouilly N."/>
            <person name="Raftis F."/>
            <person name="Sallet E."/>
            <person name="Schiex T."/>
            <person name="Thomas J."/>
            <person name="Vandecasteele C."/>
            <person name="Vares D."/>
            <person name="Vear F."/>
            <person name="Vautrin S."/>
            <person name="Crespi M."/>
            <person name="Mangin B."/>
            <person name="Burke J.M."/>
            <person name="Salse J."/>
            <person name="Munos S."/>
            <person name="Vincourt P."/>
            <person name="Rieseberg L.H."/>
            <person name="Langlade N.B."/>
        </authorList>
    </citation>
    <scope>NUCLEOTIDE SEQUENCE [LARGE SCALE GENOMIC DNA]</scope>
    <source>
        <strain evidence="2">cv. SF193</strain>
    </source>
</reference>
<dbReference type="Proteomes" id="UP000215914">
    <property type="component" value="Chromosome 4"/>
</dbReference>
<accession>A0A251UZE1</accession>
<evidence type="ECO:0000313" key="1">
    <source>
        <dbReference type="EMBL" id="OTG28737.1"/>
    </source>
</evidence>
<dbReference type="EMBL" id="CM007893">
    <property type="protein sequence ID" value="OTG28737.1"/>
    <property type="molecule type" value="Genomic_DNA"/>
</dbReference>
<name>A0A251UZE1_HELAN</name>
<sequence>MFQKKYIYSSDLCPCDQIIYEDFYHAHQVFDDMLRRGYHPDGVTCTKLIKGG</sequence>
<protein>
    <submittedName>
        <fullName evidence="1">Putative pentatricopeptide repeat protein</fullName>
    </submittedName>
</protein>
<dbReference type="AlphaFoldDB" id="A0A251UZE1"/>